<dbReference type="InterPro" id="IPR012999">
    <property type="entry name" value="Pyr_OxRdtase_I_AS"/>
</dbReference>
<dbReference type="SUPFAM" id="SSF51905">
    <property type="entry name" value="FAD/NAD(P)-binding domain"/>
    <property type="match status" value="1"/>
</dbReference>
<dbReference type="PRINTS" id="PR00368">
    <property type="entry name" value="FADPNR"/>
</dbReference>
<organism evidence="15 16">
    <name type="scientific">Stutzerimonas kirkiae</name>
    <dbReference type="NCBI Taxonomy" id="2211392"/>
    <lineage>
        <taxon>Bacteria</taxon>
        <taxon>Pseudomonadati</taxon>
        <taxon>Pseudomonadota</taxon>
        <taxon>Gammaproteobacteria</taxon>
        <taxon>Pseudomonadales</taxon>
        <taxon>Pseudomonadaceae</taxon>
        <taxon>Stutzerimonas</taxon>
    </lineage>
</organism>
<evidence type="ECO:0000256" key="11">
    <source>
        <dbReference type="PIRSR" id="PIRSR000350-4"/>
    </source>
</evidence>
<evidence type="ECO:0000256" key="9">
    <source>
        <dbReference type="PIRSR" id="PIRSR000350-2"/>
    </source>
</evidence>
<evidence type="ECO:0000256" key="7">
    <source>
        <dbReference type="ARBA" id="ARBA00023157"/>
    </source>
</evidence>
<evidence type="ECO:0000256" key="1">
    <source>
        <dbReference type="ARBA" id="ARBA00007532"/>
    </source>
</evidence>
<feature type="binding site" evidence="10">
    <location>
        <position position="302"/>
    </location>
    <ligand>
        <name>FAD</name>
        <dbReference type="ChEBI" id="CHEBI:57692"/>
    </ligand>
</feature>
<evidence type="ECO:0000256" key="8">
    <source>
        <dbReference type="ARBA" id="ARBA00023284"/>
    </source>
</evidence>
<dbReference type="PROSITE" id="PS00076">
    <property type="entry name" value="PYRIDINE_REDOX_1"/>
    <property type="match status" value="1"/>
</dbReference>
<feature type="domain" description="Pyridine nucleotide-disulphide oxidoreductase dimerisation" evidence="13">
    <location>
        <begin position="338"/>
        <end position="446"/>
    </location>
</feature>
<dbReference type="Proteomes" id="UP000292639">
    <property type="component" value="Unassembled WGS sequence"/>
</dbReference>
<dbReference type="PANTHER" id="PTHR42737">
    <property type="entry name" value="GLUTATHIONE REDUCTASE"/>
    <property type="match status" value="1"/>
</dbReference>
<dbReference type="Gene3D" id="3.50.50.60">
    <property type="entry name" value="FAD/NAD(P)-binding domain"/>
    <property type="match status" value="2"/>
</dbReference>
<feature type="active site" description="Proton acceptor" evidence="9">
    <location>
        <position position="436"/>
    </location>
</feature>
<evidence type="ECO:0000256" key="5">
    <source>
        <dbReference type="ARBA" id="ARBA00022857"/>
    </source>
</evidence>
<proteinExistence type="inferred from homology"/>
<dbReference type="InterPro" id="IPR036188">
    <property type="entry name" value="FAD/NAD-bd_sf"/>
</dbReference>
<dbReference type="PIRSF" id="PIRSF000350">
    <property type="entry name" value="Mercury_reductase_MerA"/>
    <property type="match status" value="1"/>
</dbReference>
<keyword evidence="4 10" id="KW-0274">FAD</keyword>
<evidence type="ECO:0000259" key="14">
    <source>
        <dbReference type="Pfam" id="PF07992"/>
    </source>
</evidence>
<dbReference type="NCBIfam" id="NF004776">
    <property type="entry name" value="PRK06116.1"/>
    <property type="match status" value="1"/>
</dbReference>
<dbReference type="FunFam" id="3.50.50.60:FF:000051">
    <property type="entry name" value="Glutathione reductase"/>
    <property type="match status" value="1"/>
</dbReference>
<feature type="domain" description="FAD/NAD(P)-binding" evidence="14">
    <location>
        <begin position="5"/>
        <end position="317"/>
    </location>
</feature>
<evidence type="ECO:0000256" key="10">
    <source>
        <dbReference type="PIRSR" id="PIRSR000350-3"/>
    </source>
</evidence>
<keyword evidence="10" id="KW-0547">Nucleotide-binding</keyword>
<dbReference type="FunFam" id="3.30.390.30:FF:000001">
    <property type="entry name" value="Dihydrolipoyl dehydrogenase"/>
    <property type="match status" value="1"/>
</dbReference>
<evidence type="ECO:0000256" key="6">
    <source>
        <dbReference type="ARBA" id="ARBA00023002"/>
    </source>
</evidence>
<dbReference type="GO" id="GO:0006749">
    <property type="term" value="P:glutathione metabolic process"/>
    <property type="evidence" value="ECO:0007669"/>
    <property type="project" value="TreeGrafter"/>
</dbReference>
<feature type="binding site" evidence="10">
    <location>
        <begin position="173"/>
        <end position="180"/>
    </location>
    <ligand>
        <name>NAD(+)</name>
        <dbReference type="ChEBI" id="CHEBI:57540"/>
    </ligand>
</feature>
<dbReference type="GO" id="GO:0005829">
    <property type="term" value="C:cytosol"/>
    <property type="evidence" value="ECO:0007669"/>
    <property type="project" value="TreeGrafter"/>
</dbReference>
<comment type="similarity">
    <text evidence="1 12">Belongs to the class-I pyridine nucleotide-disulfide oxidoreductase family.</text>
</comment>
<keyword evidence="3 12" id="KW-0285">Flavoprotein</keyword>
<keyword evidence="6 12" id="KW-0560">Oxidoreductase</keyword>
<keyword evidence="7" id="KW-1015">Disulfide bond</keyword>
<reference evidence="15 16" key="1">
    <citation type="submission" date="2018-06" db="EMBL/GenBank/DDBJ databases">
        <title>Three novel Pseudomonas species isolated from symptomatic oak.</title>
        <authorList>
            <person name="Bueno-Gonzalez V."/>
            <person name="Brady C."/>
        </authorList>
    </citation>
    <scope>NUCLEOTIDE SEQUENCE [LARGE SCALE GENOMIC DNA]</scope>
    <source>
        <strain evidence="15 16">P17C</strain>
    </source>
</reference>
<dbReference type="InterPro" id="IPR004099">
    <property type="entry name" value="Pyr_nucl-diS_OxRdtase_dimer"/>
</dbReference>
<dbReference type="GO" id="GO:0050660">
    <property type="term" value="F:flavin adenine dinucleotide binding"/>
    <property type="evidence" value="ECO:0007669"/>
    <property type="project" value="InterPro"/>
</dbReference>
<dbReference type="GO" id="GO:0004362">
    <property type="term" value="F:glutathione-disulfide reductase (NADPH) activity"/>
    <property type="evidence" value="ECO:0007669"/>
    <property type="project" value="TreeGrafter"/>
</dbReference>
<keyword evidence="10" id="KW-0520">NAD</keyword>
<dbReference type="GO" id="GO:0045454">
    <property type="term" value="P:cell redox homeostasis"/>
    <property type="evidence" value="ECO:0007669"/>
    <property type="project" value="InterPro"/>
</dbReference>
<gene>
    <name evidence="15" type="ORF">DNJ96_09395</name>
</gene>
<dbReference type="OrthoDB" id="9800167at2"/>
<feature type="disulfide bond" description="Redox-active" evidence="11">
    <location>
        <begin position="42"/>
        <end position="47"/>
    </location>
</feature>
<dbReference type="InterPro" id="IPR046952">
    <property type="entry name" value="GSHR/TRXR-like"/>
</dbReference>
<dbReference type="AlphaFoldDB" id="A0A4Q9RBA0"/>
<dbReference type="InterPro" id="IPR023753">
    <property type="entry name" value="FAD/NAD-binding_dom"/>
</dbReference>
<keyword evidence="8 12" id="KW-0676">Redox-active center</keyword>
<dbReference type="SUPFAM" id="SSF55424">
    <property type="entry name" value="FAD/NAD-linked reductases, dimerisation (C-terminal) domain"/>
    <property type="match status" value="1"/>
</dbReference>
<dbReference type="Pfam" id="PF02852">
    <property type="entry name" value="Pyr_redox_dim"/>
    <property type="match status" value="1"/>
</dbReference>
<dbReference type="PANTHER" id="PTHR42737:SF2">
    <property type="entry name" value="GLUTATHIONE REDUCTASE"/>
    <property type="match status" value="1"/>
</dbReference>
<dbReference type="Gene3D" id="3.30.390.30">
    <property type="match status" value="1"/>
</dbReference>
<evidence type="ECO:0000256" key="2">
    <source>
        <dbReference type="ARBA" id="ARBA00011738"/>
    </source>
</evidence>
<sequence length="452" mass="49387">MSHDFDLFVIGAGSGGVRAARFAAGFGARVAVAESRYLGGTCVNVGCVPKKLLVYAAHYAEEFEQASGYGWNIEGAGFDWKTLIANKDREIQRLNGIYRKLLLDSGVTLLEAHARIVDAHTVEVEGRRYSTEHILIATGGWPSLPDIPGKEHAITSNEVFALDALPERVLVVGGGYIAVEFASIFHGCGARTRLLYRGEQFLRGFDQALRTHLQEELTRKGVELSFNSDIVRIDRQADGSLLATLKDGGTLVADCIFYATGRKPMLQGLGLAQSQVELDQRGYIAVDEHYRTSVPSILAIGDVIGRVQLTPVALAEGMAVARRLFQPQEYRKVDYDGIPTAIFSLPNMATVGLTEEQAREQGYQVRVFQSRFRVMKLSLTESQERTLMKLVVDAETDRVLGCHMAGAEAGEIIQGLAVALKAGATKRMLDDTLGIHPTAAEEFVTMRTPLAE</sequence>
<evidence type="ECO:0000256" key="12">
    <source>
        <dbReference type="RuleBase" id="RU003691"/>
    </source>
</evidence>
<dbReference type="GO" id="GO:0034599">
    <property type="term" value="P:cellular response to oxidative stress"/>
    <property type="evidence" value="ECO:0007669"/>
    <property type="project" value="TreeGrafter"/>
</dbReference>
<name>A0A4Q9RBA0_9GAMM</name>
<accession>A0A4Q9RBA0</accession>
<keyword evidence="5" id="KW-0521">NADP</keyword>
<feature type="binding site" evidence="10">
    <location>
        <position position="261"/>
    </location>
    <ligand>
        <name>NAD(+)</name>
        <dbReference type="ChEBI" id="CHEBI:57540"/>
    </ligand>
</feature>
<dbReference type="PRINTS" id="PR00411">
    <property type="entry name" value="PNDRDTASEI"/>
</dbReference>
<dbReference type="Pfam" id="PF07992">
    <property type="entry name" value="Pyr_redox_2"/>
    <property type="match status" value="1"/>
</dbReference>
<dbReference type="EMBL" id="QJUP01000010">
    <property type="protein sequence ID" value="TBU97277.1"/>
    <property type="molecule type" value="Genomic_DNA"/>
</dbReference>
<comment type="cofactor">
    <cofactor evidence="10">
        <name>FAD</name>
        <dbReference type="ChEBI" id="CHEBI:57692"/>
    </cofactor>
    <text evidence="10">Binds 1 FAD per subunit.</text>
</comment>
<dbReference type="InterPro" id="IPR016156">
    <property type="entry name" value="FAD/NAD-linked_Rdtase_dimer_sf"/>
</dbReference>
<evidence type="ECO:0000256" key="3">
    <source>
        <dbReference type="ARBA" id="ARBA00022630"/>
    </source>
</evidence>
<dbReference type="InterPro" id="IPR001100">
    <property type="entry name" value="Pyr_nuc-diS_OxRdtase"/>
</dbReference>
<evidence type="ECO:0000256" key="4">
    <source>
        <dbReference type="ARBA" id="ARBA00022827"/>
    </source>
</evidence>
<comment type="subunit">
    <text evidence="2">Homodimer.</text>
</comment>
<evidence type="ECO:0000259" key="13">
    <source>
        <dbReference type="Pfam" id="PF02852"/>
    </source>
</evidence>
<evidence type="ECO:0000313" key="15">
    <source>
        <dbReference type="EMBL" id="TBU97277.1"/>
    </source>
</evidence>
<comment type="caution">
    <text evidence="15">The sequence shown here is derived from an EMBL/GenBank/DDBJ whole genome shotgun (WGS) entry which is preliminary data.</text>
</comment>
<keyword evidence="16" id="KW-1185">Reference proteome</keyword>
<evidence type="ECO:0000313" key="16">
    <source>
        <dbReference type="Proteomes" id="UP000292639"/>
    </source>
</evidence>
<protein>
    <submittedName>
        <fullName evidence="15">Glutathione-disulfide reductase</fullName>
    </submittedName>
</protein>
<dbReference type="RefSeq" id="WP_131184014.1">
    <property type="nucleotide sequence ID" value="NZ_QJUO01000008.1"/>
</dbReference>
<feature type="binding site" evidence="10">
    <location>
        <position position="51"/>
    </location>
    <ligand>
        <name>FAD</name>
        <dbReference type="ChEBI" id="CHEBI:57692"/>
    </ligand>
</feature>